<proteinExistence type="predicted"/>
<organism evidence="1 2">
    <name type="scientific">Acetivibrio ethanolgignens</name>
    <dbReference type="NCBI Taxonomy" id="290052"/>
    <lineage>
        <taxon>Bacteria</taxon>
        <taxon>Bacillati</taxon>
        <taxon>Bacillota</taxon>
        <taxon>Clostridia</taxon>
        <taxon>Eubacteriales</taxon>
        <taxon>Oscillospiraceae</taxon>
        <taxon>Acetivibrio</taxon>
    </lineage>
</organism>
<accession>A0A0V8QES7</accession>
<name>A0A0V8QES7_9FIRM</name>
<dbReference type="Pfam" id="PF13711">
    <property type="entry name" value="DUF4160"/>
    <property type="match status" value="1"/>
</dbReference>
<dbReference type="EMBL" id="LNAM01000153">
    <property type="protein sequence ID" value="KSV59093.1"/>
    <property type="molecule type" value="Genomic_DNA"/>
</dbReference>
<dbReference type="AlphaFoldDB" id="A0A0V8QES7"/>
<reference evidence="1 2" key="1">
    <citation type="submission" date="2015-11" db="EMBL/GenBank/DDBJ databases">
        <title>Butyribacter intestini gen. nov., sp. nov., a butyric acid-producing bacterium of the family Lachnospiraceae isolated from the human faeces.</title>
        <authorList>
            <person name="Zou Y."/>
            <person name="Xue W."/>
            <person name="Luo G."/>
            <person name="Lv M."/>
        </authorList>
    </citation>
    <scope>NUCLEOTIDE SEQUENCE [LARGE SCALE GENOMIC DNA]</scope>
    <source>
        <strain evidence="1 2">ACET-33324</strain>
    </source>
</reference>
<dbReference type="InterPro" id="IPR025427">
    <property type="entry name" value="DUF4160"/>
</dbReference>
<sequence>MPVISRFYGIVIKMYFRQAEHNPPHFHVIYGEYLAEIDIRTGEMLVGDLPRRALKMVEEWREKNCDALLEIWKTQNFVELPPLE</sequence>
<dbReference type="STRING" id="290052.ASU35_01900"/>
<keyword evidence="2" id="KW-1185">Reference proteome</keyword>
<evidence type="ECO:0000313" key="2">
    <source>
        <dbReference type="Proteomes" id="UP000054874"/>
    </source>
</evidence>
<evidence type="ECO:0008006" key="3">
    <source>
        <dbReference type="Google" id="ProtNLM"/>
    </source>
</evidence>
<dbReference type="Proteomes" id="UP000054874">
    <property type="component" value="Unassembled WGS sequence"/>
</dbReference>
<dbReference type="OrthoDB" id="122670at2"/>
<dbReference type="RefSeq" id="WP_058352729.1">
    <property type="nucleotide sequence ID" value="NZ_CABMMD010000153.1"/>
</dbReference>
<comment type="caution">
    <text evidence="1">The sequence shown here is derived from an EMBL/GenBank/DDBJ whole genome shotgun (WGS) entry which is preliminary data.</text>
</comment>
<gene>
    <name evidence="1" type="ORF">ASU35_01900</name>
</gene>
<evidence type="ECO:0000313" key="1">
    <source>
        <dbReference type="EMBL" id="KSV59093.1"/>
    </source>
</evidence>
<protein>
    <recommendedName>
        <fullName evidence="3">DUF4160 domain-containing protein</fullName>
    </recommendedName>
</protein>